<evidence type="ECO:0000256" key="6">
    <source>
        <dbReference type="ARBA" id="ARBA00022989"/>
    </source>
</evidence>
<keyword evidence="3" id="KW-0813">Transport</keyword>
<reference evidence="9 10" key="1">
    <citation type="submission" date="2012-01" db="EMBL/GenBank/DDBJ databases">
        <title>Complete sequence of chromosome of Clostridium pasteurianum BC1.</title>
        <authorList>
            <consortium name="US DOE Joint Genome Institute"/>
            <person name="Lucas S."/>
            <person name="Han J."/>
            <person name="Lapidus A."/>
            <person name="Cheng J.-F."/>
            <person name="Goodwin L."/>
            <person name="Pitluck S."/>
            <person name="Peters L."/>
            <person name="Mikhailova N."/>
            <person name="Teshima H."/>
            <person name="Detter J.C."/>
            <person name="Han C."/>
            <person name="Tapia R."/>
            <person name="Land M."/>
            <person name="Hauser L."/>
            <person name="Kyrpides N."/>
            <person name="Ivanova N."/>
            <person name="Pagani I."/>
            <person name="Dunn J."/>
            <person name="Taghavi S."/>
            <person name="Francis A."/>
            <person name="van der Lelie D."/>
            <person name="Woyke T."/>
        </authorList>
    </citation>
    <scope>NUCLEOTIDE SEQUENCE [LARGE SCALE GENOMIC DNA]</scope>
    <source>
        <strain evidence="9 10">BC1</strain>
    </source>
</reference>
<dbReference type="STRING" id="86416.Clopa_0065"/>
<gene>
    <name evidence="9" type="ORF">Clopa_0065</name>
</gene>
<feature type="transmembrane region" description="Helical" evidence="8">
    <location>
        <begin position="35"/>
        <end position="56"/>
    </location>
</feature>
<evidence type="ECO:0000313" key="9">
    <source>
        <dbReference type="EMBL" id="AGK95168.1"/>
    </source>
</evidence>
<dbReference type="GO" id="GO:0009847">
    <property type="term" value="P:spore germination"/>
    <property type="evidence" value="ECO:0007669"/>
    <property type="project" value="InterPro"/>
</dbReference>
<dbReference type="Proteomes" id="UP000013523">
    <property type="component" value="Chromosome"/>
</dbReference>
<keyword evidence="4" id="KW-0309">Germination</keyword>
<comment type="similarity">
    <text evidence="2">Belongs to the amino acid-polyamine-organocation (APC) superfamily. Spore germination protein (SGP) (TC 2.A.3.9) family.</text>
</comment>
<keyword evidence="10" id="KW-1185">Reference proteome</keyword>
<evidence type="ECO:0000256" key="3">
    <source>
        <dbReference type="ARBA" id="ARBA00022448"/>
    </source>
</evidence>
<dbReference type="InterPro" id="IPR004761">
    <property type="entry name" value="Spore_GerAB"/>
</dbReference>
<organism evidence="9 10">
    <name type="scientific">Clostridium pasteurianum BC1</name>
    <dbReference type="NCBI Taxonomy" id="86416"/>
    <lineage>
        <taxon>Bacteria</taxon>
        <taxon>Bacillati</taxon>
        <taxon>Bacillota</taxon>
        <taxon>Clostridia</taxon>
        <taxon>Eubacteriales</taxon>
        <taxon>Clostridiaceae</taxon>
        <taxon>Clostridium</taxon>
    </lineage>
</organism>
<evidence type="ECO:0000256" key="4">
    <source>
        <dbReference type="ARBA" id="ARBA00022544"/>
    </source>
</evidence>
<evidence type="ECO:0000256" key="1">
    <source>
        <dbReference type="ARBA" id="ARBA00004141"/>
    </source>
</evidence>
<dbReference type="PANTHER" id="PTHR34975:SF2">
    <property type="entry name" value="SPORE GERMINATION PROTEIN A2"/>
    <property type="match status" value="1"/>
</dbReference>
<keyword evidence="5 8" id="KW-0812">Transmembrane</keyword>
<name>R4JY12_CLOPA</name>
<dbReference type="PANTHER" id="PTHR34975">
    <property type="entry name" value="SPORE GERMINATION PROTEIN A2"/>
    <property type="match status" value="1"/>
</dbReference>
<evidence type="ECO:0000256" key="5">
    <source>
        <dbReference type="ARBA" id="ARBA00022692"/>
    </source>
</evidence>
<dbReference type="HOGENOM" id="CLU_2129151_0_0_9"/>
<protein>
    <submittedName>
        <fullName evidence="9">Spore germination protein</fullName>
    </submittedName>
</protein>
<dbReference type="GO" id="GO:0016020">
    <property type="term" value="C:membrane"/>
    <property type="evidence" value="ECO:0007669"/>
    <property type="project" value="UniProtKB-SubCell"/>
</dbReference>
<dbReference type="RefSeq" id="WP_015613495.1">
    <property type="nucleotide sequence ID" value="NC_021182.1"/>
</dbReference>
<keyword evidence="6 8" id="KW-1133">Transmembrane helix</keyword>
<dbReference type="Pfam" id="PF03845">
    <property type="entry name" value="Spore_permease"/>
    <property type="match status" value="1"/>
</dbReference>
<sequence>MKEKITAHQFFIIMFLLPYGSAVLFYLSPETKTDIWIGILAYGIIFVIIQMIYISLFNKYPNDSIVTYLPKIYGKFIGYILSIIYIGVRIKIVQEKLRKFLISFRINIRDGGT</sequence>
<dbReference type="KEGG" id="cpas:Clopa_0065"/>
<dbReference type="EMBL" id="CP003261">
    <property type="protein sequence ID" value="AGK95168.1"/>
    <property type="molecule type" value="Genomic_DNA"/>
</dbReference>
<proteinExistence type="inferred from homology"/>
<dbReference type="AlphaFoldDB" id="R4JY12"/>
<evidence type="ECO:0000256" key="8">
    <source>
        <dbReference type="SAM" id="Phobius"/>
    </source>
</evidence>
<feature type="transmembrane region" description="Helical" evidence="8">
    <location>
        <begin position="6"/>
        <end position="28"/>
    </location>
</feature>
<evidence type="ECO:0000256" key="2">
    <source>
        <dbReference type="ARBA" id="ARBA00007998"/>
    </source>
</evidence>
<feature type="transmembrane region" description="Helical" evidence="8">
    <location>
        <begin position="76"/>
        <end position="93"/>
    </location>
</feature>
<accession>R4JY12</accession>
<comment type="subcellular location">
    <subcellularLocation>
        <location evidence="1">Membrane</location>
        <topology evidence="1">Multi-pass membrane protein</topology>
    </subcellularLocation>
</comment>
<dbReference type="PATRIC" id="fig|86416.3.peg.57"/>
<evidence type="ECO:0000256" key="7">
    <source>
        <dbReference type="ARBA" id="ARBA00023136"/>
    </source>
</evidence>
<keyword evidence="7 8" id="KW-0472">Membrane</keyword>
<evidence type="ECO:0000313" key="10">
    <source>
        <dbReference type="Proteomes" id="UP000013523"/>
    </source>
</evidence>
<dbReference type="OrthoDB" id="1891864at2"/>